<keyword evidence="6" id="KW-0540">Nuclease</keyword>
<dbReference type="GO" id="GO:0003723">
    <property type="term" value="F:RNA binding"/>
    <property type="evidence" value="ECO:0007669"/>
    <property type="project" value="InterPro"/>
</dbReference>
<dbReference type="Proteomes" id="UP000321518">
    <property type="component" value="Unassembled WGS sequence"/>
</dbReference>
<feature type="domain" description="Tudor" evidence="5">
    <location>
        <begin position="96"/>
        <end position="157"/>
    </location>
</feature>
<dbReference type="GO" id="GO:0015030">
    <property type="term" value="C:Cajal body"/>
    <property type="evidence" value="ECO:0007669"/>
    <property type="project" value="UniProtKB-SubCell"/>
</dbReference>
<keyword evidence="6" id="KW-0378">Hydrolase</keyword>
<dbReference type="GO" id="GO:0006397">
    <property type="term" value="P:mRNA processing"/>
    <property type="evidence" value="ECO:0007669"/>
    <property type="project" value="InterPro"/>
</dbReference>
<protein>
    <submittedName>
        <fullName evidence="6">Endonuclease relaxase, MobA/VirD2 family protein</fullName>
    </submittedName>
</protein>
<dbReference type="SUPFAM" id="SSF63748">
    <property type="entry name" value="Tudor/PWWP/MBT"/>
    <property type="match status" value="1"/>
</dbReference>
<organism evidence="6 7">
    <name type="scientific">Rhodotorula toruloides</name>
    <name type="common">Yeast</name>
    <name type="synonym">Rhodosporidium toruloides</name>
    <dbReference type="NCBI Taxonomy" id="5286"/>
    <lineage>
        <taxon>Eukaryota</taxon>
        <taxon>Fungi</taxon>
        <taxon>Dikarya</taxon>
        <taxon>Basidiomycota</taxon>
        <taxon>Pucciniomycotina</taxon>
        <taxon>Microbotryomycetes</taxon>
        <taxon>Sporidiobolales</taxon>
        <taxon>Sporidiobolaceae</taxon>
        <taxon>Rhodotorula</taxon>
    </lineage>
</organism>
<proteinExistence type="inferred from homology"/>
<dbReference type="GO" id="GO:0005737">
    <property type="term" value="C:cytoplasm"/>
    <property type="evidence" value="ECO:0007669"/>
    <property type="project" value="InterPro"/>
</dbReference>
<comment type="caution">
    <text evidence="6">The sequence shown here is derived from an EMBL/GenBank/DDBJ whole genome shotgun (WGS) entry which is preliminary data.</text>
</comment>
<dbReference type="SMART" id="SM00333">
    <property type="entry name" value="TUDOR"/>
    <property type="match status" value="1"/>
</dbReference>
<dbReference type="AlphaFoldDB" id="A0A511KEG3"/>
<feature type="compositionally biased region" description="Low complexity" evidence="4">
    <location>
        <begin position="56"/>
        <end position="88"/>
    </location>
</feature>
<feature type="region of interest" description="Disordered" evidence="4">
    <location>
        <begin position="141"/>
        <end position="276"/>
    </location>
</feature>
<keyword evidence="3" id="KW-0539">Nucleus</keyword>
<feature type="region of interest" description="Disordered" evidence="4">
    <location>
        <begin position="51"/>
        <end position="104"/>
    </location>
</feature>
<evidence type="ECO:0000313" key="6">
    <source>
        <dbReference type="EMBL" id="GEM08770.1"/>
    </source>
</evidence>
<reference evidence="6 7" key="1">
    <citation type="submission" date="2019-07" db="EMBL/GenBank/DDBJ databases">
        <title>Rhodotorula toruloides NBRC10032 genome sequencing.</title>
        <authorList>
            <person name="Shida Y."/>
            <person name="Takaku H."/>
            <person name="Ogasawara W."/>
            <person name="Mori K."/>
        </authorList>
    </citation>
    <scope>NUCLEOTIDE SEQUENCE [LARGE SCALE GENOMIC DNA]</scope>
    <source>
        <strain evidence="6 7">NBRC10032</strain>
    </source>
</reference>
<evidence type="ECO:0000256" key="4">
    <source>
        <dbReference type="SAM" id="MobiDB-lite"/>
    </source>
</evidence>
<accession>A0A511KEG3</accession>
<keyword evidence="6" id="KW-0255">Endonuclease</keyword>
<evidence type="ECO:0000259" key="5">
    <source>
        <dbReference type="PROSITE" id="PS50304"/>
    </source>
</evidence>
<dbReference type="Pfam" id="PF06003">
    <property type="entry name" value="SMN_Tudor"/>
    <property type="match status" value="1"/>
</dbReference>
<dbReference type="InterPro" id="IPR010304">
    <property type="entry name" value="SMN_Tudor"/>
</dbReference>
<dbReference type="PROSITE" id="PS50304">
    <property type="entry name" value="TUDOR"/>
    <property type="match status" value="1"/>
</dbReference>
<feature type="compositionally biased region" description="Basic and acidic residues" evidence="4">
    <location>
        <begin position="196"/>
        <end position="205"/>
    </location>
</feature>
<comment type="similarity">
    <text evidence="2">Belongs to the SMN family.</text>
</comment>
<evidence type="ECO:0000256" key="1">
    <source>
        <dbReference type="ARBA" id="ARBA00004408"/>
    </source>
</evidence>
<comment type="subcellular location">
    <subcellularLocation>
        <location evidence="1">Nucleus</location>
        <location evidence="1">Cajal body</location>
    </subcellularLocation>
</comment>
<dbReference type="InterPro" id="IPR002999">
    <property type="entry name" value="Tudor"/>
</dbReference>
<dbReference type="EMBL" id="BJWK01000006">
    <property type="protein sequence ID" value="GEM08770.1"/>
    <property type="molecule type" value="Genomic_DNA"/>
</dbReference>
<dbReference type="PANTHER" id="PTHR46297:SF2">
    <property type="entry name" value="TUDOR DOMAIN-CONTAINING PROTEIN"/>
    <property type="match status" value="1"/>
</dbReference>
<name>A0A511KEG3_RHOTO</name>
<sequence>MNQEELETYEYQLSQIKLSLAKDPSNAELLTLKTELEDLIQLTKDYLRTQAGSSGGASAAASTASPAPSSAKPSTSASSHKPAASTSANSKTSQKAFKTGDDCSCRYTDGKWYPARITSISGSADKPVYTVVYKGYDTPEVVSANDIRPPNRWDSTNAPGGGASASTTTAGAEKRKAGEMSKEELEKERKRKKNEKKAETQKAKAEVQAGKAKSWQSFAKKSAKKGVHIPGITGESMFRSPADQNPQAKVGVVGSGRGMTSVAQKKRQTFQEGGDD</sequence>
<evidence type="ECO:0000256" key="2">
    <source>
        <dbReference type="ARBA" id="ARBA00005371"/>
    </source>
</evidence>
<dbReference type="OrthoDB" id="79171at2759"/>
<feature type="compositionally biased region" description="Basic and acidic residues" evidence="4">
    <location>
        <begin position="172"/>
        <end position="188"/>
    </location>
</feature>
<evidence type="ECO:0000313" key="7">
    <source>
        <dbReference type="Proteomes" id="UP000321518"/>
    </source>
</evidence>
<dbReference type="GO" id="GO:0004519">
    <property type="term" value="F:endonuclease activity"/>
    <property type="evidence" value="ECO:0007669"/>
    <property type="project" value="UniProtKB-KW"/>
</dbReference>
<dbReference type="PANTHER" id="PTHR46297">
    <property type="entry name" value="ZINC FINGER CCCH-TYPE WITH G PATCH DOMAIN-CONTAINING PROTEIN"/>
    <property type="match status" value="1"/>
</dbReference>
<evidence type="ECO:0000256" key="3">
    <source>
        <dbReference type="ARBA" id="ARBA00023242"/>
    </source>
</evidence>
<gene>
    <name evidence="6" type="ORF">Rt10032_c06g2787</name>
</gene>
<dbReference type="Gene3D" id="2.30.30.140">
    <property type="match status" value="1"/>
</dbReference>